<organism evidence="6 7">
    <name type="scientific">Streptomyces himalayensis subsp. himalayensis</name>
    <dbReference type="NCBI Taxonomy" id="2756131"/>
    <lineage>
        <taxon>Bacteria</taxon>
        <taxon>Bacillati</taxon>
        <taxon>Actinomycetota</taxon>
        <taxon>Actinomycetes</taxon>
        <taxon>Kitasatosporales</taxon>
        <taxon>Streptomycetaceae</taxon>
        <taxon>Streptomyces</taxon>
        <taxon>Streptomyces himalayensis</taxon>
    </lineage>
</organism>
<protein>
    <recommendedName>
        <fullName evidence="8">PA14 domain-containing protein</fullName>
    </recommendedName>
</protein>
<dbReference type="Pfam" id="PF07691">
    <property type="entry name" value="PA14"/>
    <property type="match status" value="1"/>
</dbReference>
<dbReference type="Gene3D" id="2.60.40.10">
    <property type="entry name" value="Immunoglobulins"/>
    <property type="match status" value="4"/>
</dbReference>
<keyword evidence="2" id="KW-0624">Polysaccharide degradation</keyword>
<dbReference type="SUPFAM" id="SSF49265">
    <property type="entry name" value="Fibronectin type III"/>
    <property type="match status" value="2"/>
</dbReference>
<evidence type="ECO:0000256" key="1">
    <source>
        <dbReference type="ARBA" id="ARBA00023295"/>
    </source>
</evidence>
<evidence type="ECO:0000313" key="7">
    <source>
        <dbReference type="Proteomes" id="UP000545761"/>
    </source>
</evidence>
<name>A0A7W0DI27_9ACTN</name>
<dbReference type="PROSITE" id="PS51257">
    <property type="entry name" value="PROKAR_LIPOPROTEIN"/>
    <property type="match status" value="1"/>
</dbReference>
<dbReference type="PROSITE" id="PS50853">
    <property type="entry name" value="FN3"/>
    <property type="match status" value="1"/>
</dbReference>
<dbReference type="SMART" id="SM00060">
    <property type="entry name" value="FN3"/>
    <property type="match status" value="3"/>
</dbReference>
<reference evidence="6 7" key="1">
    <citation type="submission" date="2020-07" db="EMBL/GenBank/DDBJ databases">
        <title>Streptomyces isolated from Indian soil.</title>
        <authorList>
            <person name="Mandal S."/>
            <person name="Maiti P.K."/>
        </authorList>
    </citation>
    <scope>NUCLEOTIDE SEQUENCE [LARGE SCALE GENOMIC DNA]</scope>
    <source>
        <strain evidence="6 7">PSKA28</strain>
    </source>
</reference>
<evidence type="ECO:0000259" key="5">
    <source>
        <dbReference type="PROSITE" id="PS51820"/>
    </source>
</evidence>
<dbReference type="GO" id="GO:0016798">
    <property type="term" value="F:hydrolase activity, acting on glycosyl bonds"/>
    <property type="evidence" value="ECO:0007669"/>
    <property type="project" value="UniProtKB-KW"/>
</dbReference>
<dbReference type="InterPro" id="IPR011658">
    <property type="entry name" value="PA14_dom"/>
</dbReference>
<dbReference type="InterPro" id="IPR013783">
    <property type="entry name" value="Ig-like_fold"/>
</dbReference>
<dbReference type="SUPFAM" id="SSF56988">
    <property type="entry name" value="Anthrax protective antigen"/>
    <property type="match status" value="1"/>
</dbReference>
<evidence type="ECO:0008006" key="8">
    <source>
        <dbReference type="Google" id="ProtNLM"/>
    </source>
</evidence>
<dbReference type="AlphaFoldDB" id="A0A7W0DI27"/>
<keyword evidence="1" id="KW-0326">Glycosidase</keyword>
<dbReference type="InterPro" id="IPR037524">
    <property type="entry name" value="PA14/GLEYA"/>
</dbReference>
<feature type="chain" id="PRO_5030751358" description="PA14 domain-containing protein" evidence="3">
    <location>
        <begin position="31"/>
        <end position="657"/>
    </location>
</feature>
<comment type="caution">
    <text evidence="6">The sequence shown here is derived from an EMBL/GenBank/DDBJ whole genome shotgun (WGS) entry which is preliminary data.</text>
</comment>
<keyword evidence="1" id="KW-0378">Hydrolase</keyword>
<dbReference type="PROSITE" id="PS51820">
    <property type="entry name" value="PA14"/>
    <property type="match status" value="1"/>
</dbReference>
<evidence type="ECO:0000256" key="2">
    <source>
        <dbReference type="ARBA" id="ARBA00023326"/>
    </source>
</evidence>
<accession>A0A7W0DI27</accession>
<feature type="domain" description="PA14" evidence="5">
    <location>
        <begin position="34"/>
        <end position="174"/>
    </location>
</feature>
<keyword evidence="2" id="KW-0119">Carbohydrate metabolism</keyword>
<keyword evidence="3" id="KW-0732">Signal</keyword>
<dbReference type="InterPro" id="IPR036116">
    <property type="entry name" value="FN3_sf"/>
</dbReference>
<dbReference type="EMBL" id="JACEHE010000002">
    <property type="protein sequence ID" value="MBA2945180.1"/>
    <property type="molecule type" value="Genomic_DNA"/>
</dbReference>
<sequence length="657" mass="70215">MTTRARTTAVSAAVVLATAGGLLTAVSASAAVSCTSPVYKRQFFANTTFSGTPKKTDCDSKIDQNWGTGAPASGLPSNNFGVRWTVTRDFGSGGPFAFPVESRDGIRVYLDGVRKVDLWKNVSTTQKKTVNVTIPSGKHTLRIDFVNWTGAANVKFGYVPRTSADVDKVKPLAPTGFKAAYANDTQQTKLTWSKNVEMDLAGYRVYRRVAGTTSWQILRELGTTTTSYTDTPPATGETYEYLVRAYDKARNYSADTSRATVTSIAVTTPTGLTATGTDAGIALSWDAVPGAVKYKVVRSSHYIDGGATWQPTGTSLTDTSVTRSAQHEYRVAAIDASGRVTAYSTAKTARRLVAAPTIGKAFPATSAVTVTWDADYDTGGSYMGFRIYRATGTSTDWVEVTDRCHWTERELADGTDQYLCTDWSAGTNTAYRYAVSGYDVNDKEGLRSGEVAATTGTDKQAPAAPASVTATVEDWGTTLAWSQVADADLDEYTVWRGTTVDGVCTDTEKLGYTRVTETSWRDVNVADGENLCYVVRPADFAGNLSAGTTVHVTEHDLRPTVETPAGATHAADASLSAIGNVQVSAWSPAGTEEYASFRAARWNPGTATFDALPEDSYPLDDENVPTGTSLWYQVVGVHEDGTTSLPVLVSVAVPPSS</sequence>
<feature type="domain" description="Fibronectin type-III" evidence="4">
    <location>
        <begin position="173"/>
        <end position="270"/>
    </location>
</feature>
<dbReference type="InterPro" id="IPR003961">
    <property type="entry name" value="FN3_dom"/>
</dbReference>
<dbReference type="Proteomes" id="UP000545761">
    <property type="component" value="Unassembled WGS sequence"/>
</dbReference>
<dbReference type="GO" id="GO:0000272">
    <property type="term" value="P:polysaccharide catabolic process"/>
    <property type="evidence" value="ECO:0007669"/>
    <property type="project" value="UniProtKB-KW"/>
</dbReference>
<dbReference type="SMART" id="SM00758">
    <property type="entry name" value="PA14"/>
    <property type="match status" value="1"/>
</dbReference>
<evidence type="ECO:0000259" key="4">
    <source>
        <dbReference type="PROSITE" id="PS50853"/>
    </source>
</evidence>
<dbReference type="RefSeq" id="WP_181656115.1">
    <property type="nucleotide sequence ID" value="NZ_JACEHE010000002.1"/>
</dbReference>
<evidence type="ECO:0000256" key="3">
    <source>
        <dbReference type="SAM" id="SignalP"/>
    </source>
</evidence>
<proteinExistence type="predicted"/>
<gene>
    <name evidence="6" type="ORF">H1D24_04895</name>
</gene>
<feature type="signal peptide" evidence="3">
    <location>
        <begin position="1"/>
        <end position="30"/>
    </location>
</feature>
<evidence type="ECO:0000313" key="6">
    <source>
        <dbReference type="EMBL" id="MBA2945180.1"/>
    </source>
</evidence>